<dbReference type="KEGG" id="abac:LuPra_03445"/>
<organism evidence="2 3">
    <name type="scientific">Luteitalea pratensis</name>
    <dbReference type="NCBI Taxonomy" id="1855912"/>
    <lineage>
        <taxon>Bacteria</taxon>
        <taxon>Pseudomonadati</taxon>
        <taxon>Acidobacteriota</taxon>
        <taxon>Vicinamibacteria</taxon>
        <taxon>Vicinamibacterales</taxon>
        <taxon>Vicinamibacteraceae</taxon>
        <taxon>Luteitalea</taxon>
    </lineage>
</organism>
<sequence length="104" mass="11535">MAALVINERRREERRGAPAQSHGPEPQVPGARVLEIIDTSPHGLRCRLSQAVRPGRAMPLRLPLAGGLVVQSAFVVRCVVCRLSRQGVQYEAAWAVEGRWSHEY</sequence>
<accession>A0A143PNQ0</accession>
<evidence type="ECO:0000313" key="3">
    <source>
        <dbReference type="Proteomes" id="UP000076079"/>
    </source>
</evidence>
<dbReference type="STRING" id="1855912.LuPra_03445"/>
<dbReference type="AlphaFoldDB" id="A0A143PNQ0"/>
<feature type="compositionally biased region" description="Basic and acidic residues" evidence="1">
    <location>
        <begin position="7"/>
        <end position="16"/>
    </location>
</feature>
<protein>
    <submittedName>
        <fullName evidence="2">Uncharacterized protein</fullName>
    </submittedName>
</protein>
<name>A0A143PNQ0_LUTPR</name>
<keyword evidence="3" id="KW-1185">Reference proteome</keyword>
<dbReference type="Proteomes" id="UP000076079">
    <property type="component" value="Chromosome"/>
</dbReference>
<feature type="region of interest" description="Disordered" evidence="1">
    <location>
        <begin position="1"/>
        <end position="29"/>
    </location>
</feature>
<evidence type="ECO:0000313" key="2">
    <source>
        <dbReference type="EMBL" id="AMY10215.1"/>
    </source>
</evidence>
<reference evidence="3" key="2">
    <citation type="submission" date="2016-04" db="EMBL/GenBank/DDBJ databases">
        <title>First Complete Genome Sequence of a Subdivision 6 Acidobacterium.</title>
        <authorList>
            <person name="Huang S."/>
            <person name="Vieira S."/>
            <person name="Bunk B."/>
            <person name="Riedel T."/>
            <person name="Sproeer C."/>
            <person name="Overmann J."/>
        </authorList>
    </citation>
    <scope>NUCLEOTIDE SEQUENCE [LARGE SCALE GENOMIC DNA]</scope>
    <source>
        <strain evidence="3">DSM 100886 HEG_-6_39</strain>
    </source>
</reference>
<dbReference type="EMBL" id="CP015136">
    <property type="protein sequence ID" value="AMY10215.1"/>
    <property type="molecule type" value="Genomic_DNA"/>
</dbReference>
<gene>
    <name evidence="2" type="ORF">LuPra_03445</name>
</gene>
<evidence type="ECO:0000256" key="1">
    <source>
        <dbReference type="SAM" id="MobiDB-lite"/>
    </source>
</evidence>
<reference evidence="2 3" key="1">
    <citation type="journal article" date="2016" name="Genome Announc.">
        <title>First Complete Genome Sequence of a Subdivision 6 Acidobacterium Strain.</title>
        <authorList>
            <person name="Huang S."/>
            <person name="Vieira S."/>
            <person name="Bunk B."/>
            <person name="Riedel T."/>
            <person name="Sproer C."/>
            <person name="Overmann J."/>
        </authorList>
    </citation>
    <scope>NUCLEOTIDE SEQUENCE [LARGE SCALE GENOMIC DNA]</scope>
    <source>
        <strain evidence="3">DSM 100886 HEG_-6_39</strain>
    </source>
</reference>
<proteinExistence type="predicted"/>